<feature type="transmembrane region" description="Helical" evidence="2">
    <location>
        <begin position="295"/>
        <end position="315"/>
    </location>
</feature>
<reference evidence="3" key="1">
    <citation type="journal article" date="2020" name="Stud. Mycol.">
        <title>101 Dothideomycetes genomes: a test case for predicting lifestyles and emergence of pathogens.</title>
        <authorList>
            <person name="Haridas S."/>
            <person name="Albert R."/>
            <person name="Binder M."/>
            <person name="Bloem J."/>
            <person name="Labutti K."/>
            <person name="Salamov A."/>
            <person name="Andreopoulos B."/>
            <person name="Baker S."/>
            <person name="Barry K."/>
            <person name="Bills G."/>
            <person name="Bluhm B."/>
            <person name="Cannon C."/>
            <person name="Castanera R."/>
            <person name="Culley D."/>
            <person name="Daum C."/>
            <person name="Ezra D."/>
            <person name="Gonzalez J."/>
            <person name="Henrissat B."/>
            <person name="Kuo A."/>
            <person name="Liang C."/>
            <person name="Lipzen A."/>
            <person name="Lutzoni F."/>
            <person name="Magnuson J."/>
            <person name="Mondo S."/>
            <person name="Nolan M."/>
            <person name="Ohm R."/>
            <person name="Pangilinan J."/>
            <person name="Park H.-J."/>
            <person name="Ramirez L."/>
            <person name="Alfaro M."/>
            <person name="Sun H."/>
            <person name="Tritt A."/>
            <person name="Yoshinaga Y."/>
            <person name="Zwiers L.-H."/>
            <person name="Turgeon B."/>
            <person name="Goodwin S."/>
            <person name="Spatafora J."/>
            <person name="Crous P."/>
            <person name="Grigoriev I."/>
        </authorList>
    </citation>
    <scope>NUCLEOTIDE SEQUENCE</scope>
    <source>
        <strain evidence="3">CBS 279.74</strain>
    </source>
</reference>
<dbReference type="Proteomes" id="UP000799428">
    <property type="component" value="Unassembled WGS sequence"/>
</dbReference>
<name>A0A6G1KMB5_9PLEO</name>
<proteinExistence type="predicted"/>
<organism evidence="3 4">
    <name type="scientific">Pleomassaria siparia CBS 279.74</name>
    <dbReference type="NCBI Taxonomy" id="1314801"/>
    <lineage>
        <taxon>Eukaryota</taxon>
        <taxon>Fungi</taxon>
        <taxon>Dikarya</taxon>
        <taxon>Ascomycota</taxon>
        <taxon>Pezizomycotina</taxon>
        <taxon>Dothideomycetes</taxon>
        <taxon>Pleosporomycetidae</taxon>
        <taxon>Pleosporales</taxon>
        <taxon>Pleomassariaceae</taxon>
        <taxon>Pleomassaria</taxon>
    </lineage>
</organism>
<feature type="compositionally biased region" description="Low complexity" evidence="1">
    <location>
        <begin position="235"/>
        <end position="254"/>
    </location>
</feature>
<keyword evidence="2" id="KW-0812">Transmembrane</keyword>
<evidence type="ECO:0000256" key="2">
    <source>
        <dbReference type="SAM" id="Phobius"/>
    </source>
</evidence>
<dbReference type="OrthoDB" id="18595at2759"/>
<feature type="transmembrane region" description="Helical" evidence="2">
    <location>
        <begin position="201"/>
        <end position="222"/>
    </location>
</feature>
<evidence type="ECO:0000256" key="1">
    <source>
        <dbReference type="SAM" id="MobiDB-lite"/>
    </source>
</evidence>
<feature type="transmembrane region" description="Helical" evidence="2">
    <location>
        <begin position="271"/>
        <end position="288"/>
    </location>
</feature>
<feature type="transmembrane region" description="Helical" evidence="2">
    <location>
        <begin position="171"/>
        <end position="189"/>
    </location>
</feature>
<keyword evidence="2" id="KW-1133">Transmembrane helix</keyword>
<feature type="region of interest" description="Disordered" evidence="1">
    <location>
        <begin position="235"/>
        <end position="263"/>
    </location>
</feature>
<feature type="transmembrane region" description="Helical" evidence="2">
    <location>
        <begin position="35"/>
        <end position="57"/>
    </location>
</feature>
<evidence type="ECO:0000313" key="4">
    <source>
        <dbReference type="Proteomes" id="UP000799428"/>
    </source>
</evidence>
<protein>
    <submittedName>
        <fullName evidence="3">Uncharacterized protein</fullName>
    </submittedName>
</protein>
<sequence>MSFLDFNFSHYDLGSSSYFYNYDGFAQYANPPTNYLGTGLFLGYIALALVCTGWIMWDSWTRYDALIASPKSEKASANTKDESEKKEETPSQGLDIRNARARHIKIYAVLASISFAMLSFHMLNFLIASYQQWNGGGSADLSVEKMKSWMLETGLFESFAMELVDDGPSTVWMQIGVMGIWFWGVWMSGKANERAFSGRSMLPYILLSQILPISFTAALFLIHLHLSSPDLASTAPEPALEKTTTATTRSSHTSPETHPVPLSLHPIHRKTSLLLPTILLNAVLLSIAPLRQHRLFIPLVLFTRIMLLLPFTGRISTRSVEMKRSMFVSWGFLVANLMVLLKGYQLGDVFAVLRGGQFGGSAVRALGWDAIMGCVLERVVGWGGGV</sequence>
<keyword evidence="2" id="KW-0472">Membrane</keyword>
<keyword evidence="4" id="KW-1185">Reference proteome</keyword>
<dbReference type="AlphaFoldDB" id="A0A6G1KMB5"/>
<accession>A0A6G1KMB5</accession>
<evidence type="ECO:0000313" key="3">
    <source>
        <dbReference type="EMBL" id="KAF2713979.1"/>
    </source>
</evidence>
<gene>
    <name evidence="3" type="ORF">K504DRAFT_530870</name>
</gene>
<feature type="transmembrane region" description="Helical" evidence="2">
    <location>
        <begin position="106"/>
        <end position="127"/>
    </location>
</feature>
<feature type="transmembrane region" description="Helical" evidence="2">
    <location>
        <begin position="327"/>
        <end position="344"/>
    </location>
</feature>
<dbReference type="EMBL" id="MU005765">
    <property type="protein sequence ID" value="KAF2713979.1"/>
    <property type="molecule type" value="Genomic_DNA"/>
</dbReference>